<evidence type="ECO:0000256" key="11">
    <source>
        <dbReference type="ARBA" id="ARBA00023242"/>
    </source>
</evidence>
<keyword evidence="9" id="KW-0238">DNA-binding</keyword>
<dbReference type="GO" id="GO:0008270">
    <property type="term" value="F:zinc ion binding"/>
    <property type="evidence" value="ECO:0007669"/>
    <property type="project" value="UniProtKB-KW"/>
</dbReference>
<keyword evidence="7" id="KW-0862">Zinc</keyword>
<dbReference type="PROSITE" id="PS50805">
    <property type="entry name" value="KRAB"/>
    <property type="match status" value="3"/>
</dbReference>
<dbReference type="Pfam" id="PF01352">
    <property type="entry name" value="KRAB"/>
    <property type="match status" value="3"/>
</dbReference>
<feature type="domain" description="KRAB" evidence="15">
    <location>
        <begin position="15"/>
        <end position="85"/>
    </location>
</feature>
<feature type="region of interest" description="Disordered" evidence="13">
    <location>
        <begin position="332"/>
        <end position="361"/>
    </location>
</feature>
<evidence type="ECO:0000256" key="7">
    <source>
        <dbReference type="ARBA" id="ARBA00022833"/>
    </source>
</evidence>
<name>S7QDA1_MYOBR</name>
<feature type="domain" description="C2H2-type" evidence="14">
    <location>
        <begin position="483"/>
        <end position="510"/>
    </location>
</feature>
<feature type="domain" description="KRAB" evidence="15">
    <location>
        <begin position="79"/>
        <end position="155"/>
    </location>
</feature>
<evidence type="ECO:0000256" key="1">
    <source>
        <dbReference type="ARBA" id="ARBA00003767"/>
    </source>
</evidence>
<dbReference type="InterPro" id="IPR036051">
    <property type="entry name" value="KRAB_dom_sf"/>
</dbReference>
<feature type="domain" description="C2H2-type" evidence="14">
    <location>
        <begin position="427"/>
        <end position="454"/>
    </location>
</feature>
<keyword evidence="8" id="KW-0805">Transcription regulation</keyword>
<feature type="region of interest" description="Disordered" evidence="13">
    <location>
        <begin position="225"/>
        <end position="247"/>
    </location>
</feature>
<dbReference type="Gene3D" id="6.10.140.140">
    <property type="match status" value="3"/>
</dbReference>
<dbReference type="GO" id="GO:0000977">
    <property type="term" value="F:RNA polymerase II transcription regulatory region sequence-specific DNA binding"/>
    <property type="evidence" value="ECO:0007669"/>
    <property type="project" value="TreeGrafter"/>
</dbReference>
<evidence type="ECO:0000256" key="10">
    <source>
        <dbReference type="ARBA" id="ARBA00023163"/>
    </source>
</evidence>
<dbReference type="InterPro" id="IPR050717">
    <property type="entry name" value="C2H2-ZF_Transcription_Reg"/>
</dbReference>
<evidence type="ECO:0000256" key="5">
    <source>
        <dbReference type="ARBA" id="ARBA00022737"/>
    </source>
</evidence>
<accession>S7QDA1</accession>
<dbReference type="FunFam" id="3.30.160.60:FF:000269">
    <property type="entry name" value="Zinc finger protein 287"/>
    <property type="match status" value="1"/>
</dbReference>
<feature type="domain" description="C2H2-type" evidence="14">
    <location>
        <begin position="679"/>
        <end position="706"/>
    </location>
</feature>
<protein>
    <submittedName>
        <fullName evidence="16">Zinc finger protein 551</fullName>
    </submittedName>
</protein>
<dbReference type="InterPro" id="IPR001909">
    <property type="entry name" value="KRAB"/>
</dbReference>
<dbReference type="AlphaFoldDB" id="S7QDA1"/>
<evidence type="ECO:0000313" key="16">
    <source>
        <dbReference type="EMBL" id="EPQ19182.1"/>
    </source>
</evidence>
<keyword evidence="11" id="KW-0539">Nucleus</keyword>
<dbReference type="FunFam" id="3.30.160.60:FF:000176">
    <property type="entry name" value="zinc finger protein 70"/>
    <property type="match status" value="1"/>
</dbReference>
<dbReference type="FunFam" id="3.30.160.60:FF:002254">
    <property type="entry name" value="Zinc finger protein 540"/>
    <property type="match status" value="1"/>
</dbReference>
<reference evidence="16 17" key="1">
    <citation type="journal article" date="2013" name="Nat. Commun.">
        <title>Genome analysis reveals insights into physiology and longevity of the Brandt's bat Myotis brandtii.</title>
        <authorList>
            <person name="Seim I."/>
            <person name="Fang X."/>
            <person name="Xiong Z."/>
            <person name="Lobanov A.V."/>
            <person name="Huang Z."/>
            <person name="Ma S."/>
            <person name="Feng Y."/>
            <person name="Turanov A.A."/>
            <person name="Zhu Y."/>
            <person name="Lenz T.L."/>
            <person name="Gerashchenko M.V."/>
            <person name="Fan D."/>
            <person name="Hee Yim S."/>
            <person name="Yao X."/>
            <person name="Jordan D."/>
            <person name="Xiong Y."/>
            <person name="Ma Y."/>
            <person name="Lyapunov A.N."/>
            <person name="Chen G."/>
            <person name="Kulakova O.I."/>
            <person name="Sun Y."/>
            <person name="Lee S.G."/>
            <person name="Bronson R.T."/>
            <person name="Moskalev A.A."/>
            <person name="Sunyaev S.R."/>
            <person name="Zhang G."/>
            <person name="Krogh A."/>
            <person name="Wang J."/>
            <person name="Gladyshev V.N."/>
        </authorList>
    </citation>
    <scope>NUCLEOTIDE SEQUENCE [LARGE SCALE GENOMIC DNA]</scope>
</reference>
<dbReference type="PROSITE" id="PS50157">
    <property type="entry name" value="ZINC_FINGER_C2H2_2"/>
    <property type="match status" value="12"/>
</dbReference>
<sequence>MSKGNKEGEAEFWDMNFEDVAIAFSQEEWGLLDEAQRLLYCDVLLEGFALVSSVARGSSAGGLNYIEASEAVSLLCKDMNFEDVSIAFSQEEWGLLDEAQRLLYCDVMLEVFAVVSSVGCWHKTDNVEACSEQNISVQGESQLSLFYSQTMGSENFPHCPVKCAVAAMGEDMNFEDMAIAFSQEEWEILDEAQRRLYCDVMLEVFALVASVGCWHKMNDEEAYSDQSVSIEEESHVRDSETPSASQKSHSCKQCFSALKDIMHLTESQAEYFEHKCFFSEACVRDFCFSANPHQQQRDASGEMSWKVAMNRTSFVARCSFYLSEVPSKNREVRKDVQAPSELLQPQASQNTEEPHCGSEVSQEYLSGKSHHQWAECEIAAGQKQKVVESQSVSSEELIYEFDTCRKVFRRIFNLIQHKRVDTGEKPYKCTDCGKSFSQSSNLIHHQRIHTGEKPHKCSECGKSFRYKSDINKHQRIHTGEKPYECTDCGKSFSQSSKLIQHQRIHTGEKPYKCSECGQSFRYTSDVKKHQRIHTGKLPYECTDCDKSFSLSSKLIQHQRIHTGEKPYKCSECGKSFRIKYYVTKHQRVHTGEKPYGCTGCGKFFRESSSLISHQRIHTGEKPYGCTDCGKSFRQSSALIRHQRIHTGEKPYACSDCRKSFRYKSDVNKHQRVHTGENPYQCKDCGKSFSKSSILIQHQRIHTGEKPYECTDCGDSFTQKCSLIRHPRLHTGEKT</sequence>
<feature type="domain" description="C2H2-type" evidence="14">
    <location>
        <begin position="623"/>
        <end position="650"/>
    </location>
</feature>
<dbReference type="FunFam" id="3.30.160.60:FF:000352">
    <property type="entry name" value="zinc finger protein 3 homolog"/>
    <property type="match status" value="1"/>
</dbReference>
<keyword evidence="5" id="KW-0677">Repeat</keyword>
<feature type="domain" description="C2H2-type" evidence="14">
    <location>
        <begin position="651"/>
        <end position="678"/>
    </location>
</feature>
<gene>
    <name evidence="16" type="ORF">D623_10001753</name>
</gene>
<dbReference type="PANTHER" id="PTHR14196">
    <property type="entry name" value="ODD-SKIPPED - RELATED"/>
    <property type="match status" value="1"/>
</dbReference>
<evidence type="ECO:0000259" key="14">
    <source>
        <dbReference type="PROSITE" id="PS50157"/>
    </source>
</evidence>
<keyword evidence="17" id="KW-1185">Reference proteome</keyword>
<keyword evidence="6 12" id="KW-0863">Zinc-finger</keyword>
<dbReference type="FunFam" id="3.30.160.60:FF:002343">
    <property type="entry name" value="Zinc finger protein 33A"/>
    <property type="match status" value="4"/>
</dbReference>
<dbReference type="PANTHER" id="PTHR14196:SF12">
    <property type="entry name" value="ZINC FINGER PROTEIN 208-LIKE"/>
    <property type="match status" value="1"/>
</dbReference>
<keyword evidence="10" id="KW-0804">Transcription</keyword>
<comment type="similarity">
    <text evidence="3">Belongs to the krueppel C2H2-type zinc-finger protein family.</text>
</comment>
<dbReference type="EMBL" id="KE164609">
    <property type="protein sequence ID" value="EPQ19182.1"/>
    <property type="molecule type" value="Genomic_DNA"/>
</dbReference>
<dbReference type="SMART" id="SM00349">
    <property type="entry name" value="KRAB"/>
    <property type="match status" value="3"/>
</dbReference>
<dbReference type="Pfam" id="PF00096">
    <property type="entry name" value="zf-C2H2"/>
    <property type="match status" value="10"/>
</dbReference>
<dbReference type="PROSITE" id="PS00028">
    <property type="entry name" value="ZINC_FINGER_C2H2_1"/>
    <property type="match status" value="11"/>
</dbReference>
<feature type="domain" description="C2H2-type" evidence="14">
    <location>
        <begin position="707"/>
        <end position="734"/>
    </location>
</feature>
<evidence type="ECO:0000256" key="12">
    <source>
        <dbReference type="PROSITE-ProRule" id="PRU00042"/>
    </source>
</evidence>
<dbReference type="Gene3D" id="3.30.160.60">
    <property type="entry name" value="Classic Zinc Finger"/>
    <property type="match status" value="12"/>
</dbReference>
<dbReference type="Proteomes" id="UP000052978">
    <property type="component" value="Unassembled WGS sequence"/>
</dbReference>
<dbReference type="SUPFAM" id="SSF57667">
    <property type="entry name" value="beta-beta-alpha zinc fingers"/>
    <property type="match status" value="6"/>
</dbReference>
<evidence type="ECO:0000256" key="4">
    <source>
        <dbReference type="ARBA" id="ARBA00022723"/>
    </source>
</evidence>
<proteinExistence type="inferred from homology"/>
<dbReference type="GO" id="GO:0005634">
    <property type="term" value="C:nucleus"/>
    <property type="evidence" value="ECO:0007669"/>
    <property type="project" value="UniProtKB-SubCell"/>
</dbReference>
<feature type="domain" description="C2H2-type" evidence="14">
    <location>
        <begin position="567"/>
        <end position="594"/>
    </location>
</feature>
<evidence type="ECO:0000256" key="13">
    <source>
        <dbReference type="SAM" id="MobiDB-lite"/>
    </source>
</evidence>
<dbReference type="FunFam" id="3.30.160.60:FF:001697">
    <property type="entry name" value="zinc finger protein 623"/>
    <property type="match status" value="1"/>
</dbReference>
<evidence type="ECO:0000256" key="9">
    <source>
        <dbReference type="ARBA" id="ARBA00023125"/>
    </source>
</evidence>
<evidence type="ECO:0000259" key="15">
    <source>
        <dbReference type="PROSITE" id="PS50805"/>
    </source>
</evidence>
<dbReference type="FunFam" id="3.30.160.60:FF:000135">
    <property type="entry name" value="Zinc finger protein 358"/>
    <property type="match status" value="1"/>
</dbReference>
<dbReference type="InterPro" id="IPR013087">
    <property type="entry name" value="Znf_C2H2_type"/>
</dbReference>
<feature type="domain" description="C2H2-type" evidence="14">
    <location>
        <begin position="595"/>
        <end position="622"/>
    </location>
</feature>
<evidence type="ECO:0000256" key="2">
    <source>
        <dbReference type="ARBA" id="ARBA00004123"/>
    </source>
</evidence>
<dbReference type="GO" id="GO:0000981">
    <property type="term" value="F:DNA-binding transcription factor activity, RNA polymerase II-specific"/>
    <property type="evidence" value="ECO:0007669"/>
    <property type="project" value="TreeGrafter"/>
</dbReference>
<dbReference type="InterPro" id="IPR036236">
    <property type="entry name" value="Znf_C2H2_sf"/>
</dbReference>
<feature type="domain" description="C2H2-type" evidence="14">
    <location>
        <begin position="539"/>
        <end position="566"/>
    </location>
</feature>
<evidence type="ECO:0000256" key="8">
    <source>
        <dbReference type="ARBA" id="ARBA00023015"/>
    </source>
</evidence>
<feature type="domain" description="C2H2-type" evidence="14">
    <location>
        <begin position="399"/>
        <end position="426"/>
    </location>
</feature>
<feature type="domain" description="C2H2-type" evidence="14">
    <location>
        <begin position="511"/>
        <end position="538"/>
    </location>
</feature>
<dbReference type="FunFam" id="3.30.160.60:FF:000737">
    <property type="entry name" value="Zinc finger protein 565"/>
    <property type="match status" value="1"/>
</dbReference>
<dbReference type="CDD" id="cd07765">
    <property type="entry name" value="KRAB_A-box"/>
    <property type="match status" value="3"/>
</dbReference>
<comment type="subcellular location">
    <subcellularLocation>
        <location evidence="2">Nucleus</location>
    </subcellularLocation>
</comment>
<feature type="domain" description="KRAB" evidence="15">
    <location>
        <begin position="172"/>
        <end position="245"/>
    </location>
</feature>
<keyword evidence="4" id="KW-0479">Metal-binding</keyword>
<organism evidence="16 17">
    <name type="scientific">Myotis brandtii</name>
    <name type="common">Brandt's bat</name>
    <dbReference type="NCBI Taxonomy" id="109478"/>
    <lineage>
        <taxon>Eukaryota</taxon>
        <taxon>Metazoa</taxon>
        <taxon>Chordata</taxon>
        <taxon>Craniata</taxon>
        <taxon>Vertebrata</taxon>
        <taxon>Euteleostomi</taxon>
        <taxon>Mammalia</taxon>
        <taxon>Eutheria</taxon>
        <taxon>Laurasiatheria</taxon>
        <taxon>Chiroptera</taxon>
        <taxon>Yangochiroptera</taxon>
        <taxon>Vespertilionidae</taxon>
        <taxon>Myotis</taxon>
    </lineage>
</organism>
<evidence type="ECO:0000256" key="3">
    <source>
        <dbReference type="ARBA" id="ARBA00006991"/>
    </source>
</evidence>
<evidence type="ECO:0000256" key="6">
    <source>
        <dbReference type="ARBA" id="ARBA00022771"/>
    </source>
</evidence>
<dbReference type="SUPFAM" id="SSF109640">
    <property type="entry name" value="KRAB domain (Kruppel-associated box)"/>
    <property type="match status" value="3"/>
</dbReference>
<feature type="domain" description="C2H2-type" evidence="14">
    <location>
        <begin position="455"/>
        <end position="482"/>
    </location>
</feature>
<dbReference type="SMART" id="SM00355">
    <property type="entry name" value="ZnF_C2H2"/>
    <property type="match status" value="11"/>
</dbReference>
<comment type="function">
    <text evidence="1">May be involved in transcriptional regulation.</text>
</comment>
<evidence type="ECO:0000313" key="17">
    <source>
        <dbReference type="Proteomes" id="UP000052978"/>
    </source>
</evidence>